<accession>A0AA38H7C2</accession>
<name>A0AA38H7C2_9TREE</name>
<dbReference type="Proteomes" id="UP001164286">
    <property type="component" value="Unassembled WGS sequence"/>
</dbReference>
<evidence type="ECO:0000256" key="1">
    <source>
        <dbReference type="SAM" id="MobiDB-lite"/>
    </source>
</evidence>
<dbReference type="RefSeq" id="XP_052945554.1">
    <property type="nucleotide sequence ID" value="XM_053088660.1"/>
</dbReference>
<feature type="region of interest" description="Disordered" evidence="1">
    <location>
        <begin position="159"/>
        <end position="205"/>
    </location>
</feature>
<dbReference type="AlphaFoldDB" id="A0AA38H7C2"/>
<proteinExistence type="predicted"/>
<sequence>MKRLVRLRKDAASDDGESVCEHVGGEYFVRKILPGWRVTNRSSGELSGSTRPQCEYHKLSVESGFSDTAEASILHLADKMGAGGSWPYPEWVSNTISSHADLSIETLEQPAEVKDFLASSAETVGHTREVDQIWDGIVTEHTRWLDEYGLWVSGPKVSCSKDSPPKPEMSVQTTKANEAESAIDDSGDGADGDWNSWSTGIRYVR</sequence>
<evidence type="ECO:0000313" key="3">
    <source>
        <dbReference type="Proteomes" id="UP001164286"/>
    </source>
</evidence>
<feature type="compositionally biased region" description="Acidic residues" evidence="1">
    <location>
        <begin position="181"/>
        <end position="191"/>
    </location>
</feature>
<keyword evidence="3" id="KW-1185">Reference proteome</keyword>
<dbReference type="GeneID" id="77727865"/>
<comment type="caution">
    <text evidence="2">The sequence shown here is derived from an EMBL/GenBank/DDBJ whole genome shotgun (WGS) entry which is preliminary data.</text>
</comment>
<evidence type="ECO:0000313" key="2">
    <source>
        <dbReference type="EMBL" id="KAI9635777.1"/>
    </source>
</evidence>
<reference evidence="2" key="1">
    <citation type="journal article" date="2022" name="G3 (Bethesda)">
        <title>High quality genome of the basidiomycete yeast Dioszegia hungarica PDD-24b-2 isolated from cloud water.</title>
        <authorList>
            <person name="Jarrige D."/>
            <person name="Haridas S."/>
            <person name="Bleykasten-Grosshans C."/>
            <person name="Joly M."/>
            <person name="Nadalig T."/>
            <person name="Sancelme M."/>
            <person name="Vuilleumier S."/>
            <person name="Grigoriev I.V."/>
            <person name="Amato P."/>
            <person name="Bringel F."/>
        </authorList>
    </citation>
    <scope>NUCLEOTIDE SEQUENCE</scope>
    <source>
        <strain evidence="2">PDD-24b-2</strain>
    </source>
</reference>
<dbReference type="EMBL" id="JAKWFO010000005">
    <property type="protein sequence ID" value="KAI9635777.1"/>
    <property type="molecule type" value="Genomic_DNA"/>
</dbReference>
<organism evidence="2 3">
    <name type="scientific">Dioszegia hungarica</name>
    <dbReference type="NCBI Taxonomy" id="4972"/>
    <lineage>
        <taxon>Eukaryota</taxon>
        <taxon>Fungi</taxon>
        <taxon>Dikarya</taxon>
        <taxon>Basidiomycota</taxon>
        <taxon>Agaricomycotina</taxon>
        <taxon>Tremellomycetes</taxon>
        <taxon>Tremellales</taxon>
        <taxon>Bulleribasidiaceae</taxon>
        <taxon>Dioszegia</taxon>
    </lineage>
</organism>
<gene>
    <name evidence="2" type="ORF">MKK02DRAFT_33127</name>
</gene>
<protein>
    <submittedName>
        <fullName evidence="2">Uncharacterized protein</fullName>
    </submittedName>
</protein>